<feature type="compositionally biased region" description="Polar residues" evidence="1">
    <location>
        <begin position="82"/>
        <end position="95"/>
    </location>
</feature>
<reference evidence="2 3" key="1">
    <citation type="journal article" date="2012" name="Genome Biol.">
        <title>Genome and low-iron response of an oceanic diatom adapted to chronic iron limitation.</title>
        <authorList>
            <person name="Lommer M."/>
            <person name="Specht M."/>
            <person name="Roy A.S."/>
            <person name="Kraemer L."/>
            <person name="Andreson R."/>
            <person name="Gutowska M.A."/>
            <person name="Wolf J."/>
            <person name="Bergner S.V."/>
            <person name="Schilhabel M.B."/>
            <person name="Klostermeier U.C."/>
            <person name="Beiko R.G."/>
            <person name="Rosenstiel P."/>
            <person name="Hippler M."/>
            <person name="Laroche J."/>
        </authorList>
    </citation>
    <scope>NUCLEOTIDE SEQUENCE [LARGE SCALE GENOMIC DNA]</scope>
    <source>
        <strain evidence="2 3">CCMP1005</strain>
    </source>
</reference>
<dbReference type="Proteomes" id="UP000266841">
    <property type="component" value="Unassembled WGS sequence"/>
</dbReference>
<keyword evidence="3" id="KW-1185">Reference proteome</keyword>
<evidence type="ECO:0000256" key="1">
    <source>
        <dbReference type="SAM" id="MobiDB-lite"/>
    </source>
</evidence>
<gene>
    <name evidence="2" type="ORF">THAOC_21586</name>
</gene>
<proteinExistence type="predicted"/>
<feature type="region of interest" description="Disordered" evidence="1">
    <location>
        <begin position="121"/>
        <end position="140"/>
    </location>
</feature>
<organism evidence="2 3">
    <name type="scientific">Thalassiosira oceanica</name>
    <name type="common">Marine diatom</name>
    <dbReference type="NCBI Taxonomy" id="159749"/>
    <lineage>
        <taxon>Eukaryota</taxon>
        <taxon>Sar</taxon>
        <taxon>Stramenopiles</taxon>
        <taxon>Ochrophyta</taxon>
        <taxon>Bacillariophyta</taxon>
        <taxon>Coscinodiscophyceae</taxon>
        <taxon>Thalassiosirophycidae</taxon>
        <taxon>Thalassiosirales</taxon>
        <taxon>Thalassiosiraceae</taxon>
        <taxon>Thalassiosira</taxon>
    </lineage>
</organism>
<evidence type="ECO:0000313" key="3">
    <source>
        <dbReference type="Proteomes" id="UP000266841"/>
    </source>
</evidence>
<evidence type="ECO:0000313" key="2">
    <source>
        <dbReference type="EMBL" id="EJK58304.1"/>
    </source>
</evidence>
<protein>
    <submittedName>
        <fullName evidence="2">Uncharacterized protein</fullName>
    </submittedName>
</protein>
<sequence length="188" mass="20452">MILMKYGSSSDSKHTINHIQRVCFGGNSGGFYAALCDGLENHPSDNHPSDVDLDAAVGSLKKCIAEVPIVELVSKISSNVKQNGSNMNARSQPTSERLHNGSRHVRQIALPSLGVKRRANAVGRGTGKPEPPLSTDFQQRTGDRVHPEMNQNLLFYLNSKYERSLRLIGRRHTPIATARAAATKAVVA</sequence>
<dbReference type="EMBL" id="AGNL01025647">
    <property type="protein sequence ID" value="EJK58304.1"/>
    <property type="molecule type" value="Genomic_DNA"/>
</dbReference>
<name>K0S0S7_THAOC</name>
<comment type="caution">
    <text evidence="2">The sequence shown here is derived from an EMBL/GenBank/DDBJ whole genome shotgun (WGS) entry which is preliminary data.</text>
</comment>
<dbReference type="AlphaFoldDB" id="K0S0S7"/>
<accession>K0S0S7</accession>
<feature type="region of interest" description="Disordered" evidence="1">
    <location>
        <begin position="82"/>
        <end position="101"/>
    </location>
</feature>